<proteinExistence type="predicted"/>
<keyword evidence="1" id="KW-0732">Signal</keyword>
<evidence type="ECO:0000313" key="2">
    <source>
        <dbReference type="EMBL" id="KCV82986.1"/>
    </source>
</evidence>
<feature type="chain" id="PRO_5001566690" evidence="1">
    <location>
        <begin position="26"/>
        <end position="123"/>
    </location>
</feature>
<comment type="caution">
    <text evidence="2">The sequence shown here is derived from an EMBL/GenBank/DDBJ whole genome shotgun (WGS) entry which is preliminary data.</text>
</comment>
<protein>
    <submittedName>
        <fullName evidence="2">Uncharacterized protein</fullName>
    </submittedName>
</protein>
<gene>
    <name evidence="2" type="ORF">ATO10_05232</name>
</gene>
<reference evidence="2 3" key="1">
    <citation type="submission" date="2013-04" db="EMBL/GenBank/DDBJ databases">
        <title>Shimia sp. 22II-S11-Z10 Genome Sequencing.</title>
        <authorList>
            <person name="Lai Q."/>
            <person name="Li G."/>
            <person name="Shao Z."/>
        </authorList>
    </citation>
    <scope>NUCLEOTIDE SEQUENCE [LARGE SCALE GENOMIC DNA]</scope>
    <source>
        <strain evidence="3">22II-S11-Z10</strain>
    </source>
</reference>
<evidence type="ECO:0000313" key="3">
    <source>
        <dbReference type="Proteomes" id="UP000024836"/>
    </source>
</evidence>
<keyword evidence="3" id="KW-1185">Reference proteome</keyword>
<feature type="signal peptide" evidence="1">
    <location>
        <begin position="1"/>
        <end position="25"/>
    </location>
</feature>
<name>A0A058ZQ56_9RHOB</name>
<dbReference type="Proteomes" id="UP000024836">
    <property type="component" value="Unassembled WGS sequence"/>
</dbReference>
<dbReference type="EMBL" id="AQQY01000002">
    <property type="protein sequence ID" value="KCV82986.1"/>
    <property type="molecule type" value="Genomic_DNA"/>
</dbReference>
<organism evidence="2 3">
    <name type="scientific">Actibacterium atlanticum</name>
    <dbReference type="NCBI Taxonomy" id="1461693"/>
    <lineage>
        <taxon>Bacteria</taxon>
        <taxon>Pseudomonadati</taxon>
        <taxon>Pseudomonadota</taxon>
        <taxon>Alphaproteobacteria</taxon>
        <taxon>Rhodobacterales</taxon>
        <taxon>Roseobacteraceae</taxon>
        <taxon>Actibacterium</taxon>
    </lineage>
</organism>
<sequence>MKKLCSSFMVGAFALFAAAPTPVAADDTYEVQKLFPNPNDQIGIRKVTGIESFNGVGVLIIQWNPSLAGDSEILSRVEKMCSTQPNRSGEIEIVQGFNDSTDTDENGLSIPTRSGMIECLLKV</sequence>
<evidence type="ECO:0000256" key="1">
    <source>
        <dbReference type="SAM" id="SignalP"/>
    </source>
</evidence>
<accession>A0A058ZQ56</accession>
<dbReference type="AlphaFoldDB" id="A0A058ZQ56"/>
<dbReference type="RefSeq" id="WP_035248959.1">
    <property type="nucleotide sequence ID" value="NZ_AQQY01000002.1"/>
</dbReference>
<dbReference type="OrthoDB" id="7872937at2"/>